<dbReference type="AlphaFoldDB" id="A0AAD3DFK3"/>
<dbReference type="InterPro" id="IPR052972">
    <property type="entry name" value="Sacsin_chaperone_reg"/>
</dbReference>
<evidence type="ECO:0000313" key="3">
    <source>
        <dbReference type="Proteomes" id="UP001054857"/>
    </source>
</evidence>
<gene>
    <name evidence="2" type="ORF">Agub_g225</name>
</gene>
<proteinExistence type="predicted"/>
<dbReference type="EMBL" id="BMAR01000001">
    <property type="protein sequence ID" value="GFR39743.1"/>
    <property type="molecule type" value="Genomic_DNA"/>
</dbReference>
<dbReference type="PANTHER" id="PTHR15600">
    <property type="entry name" value="SACSIN"/>
    <property type="match status" value="1"/>
</dbReference>
<feature type="non-terminal residue" evidence="2">
    <location>
        <position position="267"/>
    </location>
</feature>
<reference evidence="2 3" key="1">
    <citation type="journal article" date="2021" name="Sci. Rep.">
        <title>Genome sequencing of the multicellular alga Astrephomene provides insights into convergent evolution of germ-soma differentiation.</title>
        <authorList>
            <person name="Yamashita S."/>
            <person name="Yamamoto K."/>
            <person name="Matsuzaki R."/>
            <person name="Suzuki S."/>
            <person name="Yamaguchi H."/>
            <person name="Hirooka S."/>
            <person name="Minakuchi Y."/>
            <person name="Miyagishima S."/>
            <person name="Kawachi M."/>
            <person name="Toyoda A."/>
            <person name="Nozaki H."/>
        </authorList>
    </citation>
    <scope>NUCLEOTIDE SEQUENCE [LARGE SCALE GENOMIC DNA]</scope>
    <source>
        <strain evidence="2 3">NIES-4017</strain>
    </source>
</reference>
<comment type="caution">
    <text evidence="2">The sequence shown here is derived from an EMBL/GenBank/DDBJ whole genome shotgun (WGS) entry which is preliminary data.</text>
</comment>
<evidence type="ECO:0000256" key="1">
    <source>
        <dbReference type="SAM" id="MobiDB-lite"/>
    </source>
</evidence>
<name>A0AAD3DFK3_9CHLO</name>
<evidence type="ECO:0000313" key="2">
    <source>
        <dbReference type="EMBL" id="GFR39743.1"/>
    </source>
</evidence>
<feature type="non-terminal residue" evidence="2">
    <location>
        <position position="1"/>
    </location>
</feature>
<keyword evidence="3" id="KW-1185">Reference proteome</keyword>
<feature type="region of interest" description="Disordered" evidence="1">
    <location>
        <begin position="116"/>
        <end position="150"/>
    </location>
</feature>
<organism evidence="2 3">
    <name type="scientific">Astrephomene gubernaculifera</name>
    <dbReference type="NCBI Taxonomy" id="47775"/>
    <lineage>
        <taxon>Eukaryota</taxon>
        <taxon>Viridiplantae</taxon>
        <taxon>Chlorophyta</taxon>
        <taxon>core chlorophytes</taxon>
        <taxon>Chlorophyceae</taxon>
        <taxon>CS clade</taxon>
        <taxon>Chlamydomonadales</taxon>
        <taxon>Astrephomenaceae</taxon>
        <taxon>Astrephomene</taxon>
    </lineage>
</organism>
<sequence>SQAAVCWSPARGGVWVAPAGGVLRDAAAVDSPQLAAALVAAAGLPLLELPAGVAELMTRHMVSKPRTCSPALARQALLEASHAAAAAASPQPDPDPALRSHAPHLLDYCLSDLHAAQPQQHAAHSSQQHSSQQQQHRGLPAPGTPAAAAAWSSQQAGQLVGLRLLPLLDGTTATLQQQQQLQQPGATAASAGRTLAQHQQQQGGATLFFVPSEEERLLLARTAGLLVDVSGLSPTGQSKLRSLAASRLLNLAQLGPQDMATRVLPRV</sequence>
<accession>A0AAD3DFK3</accession>
<dbReference type="PANTHER" id="PTHR15600:SF42">
    <property type="entry name" value="SACSIN"/>
    <property type="match status" value="1"/>
</dbReference>
<dbReference type="GO" id="GO:0030544">
    <property type="term" value="F:Hsp70 protein binding"/>
    <property type="evidence" value="ECO:0007669"/>
    <property type="project" value="TreeGrafter"/>
</dbReference>
<dbReference type="Proteomes" id="UP001054857">
    <property type="component" value="Unassembled WGS sequence"/>
</dbReference>
<protein>
    <submittedName>
        <fullName evidence="2">Uncharacterized protein</fullName>
    </submittedName>
</protein>